<dbReference type="EMBL" id="LCJR01000035">
    <property type="protein sequence ID" value="KKT80771.1"/>
    <property type="molecule type" value="Genomic_DNA"/>
</dbReference>
<accession>A0A0G1KAJ0</accession>
<sequence>MDQTGLALSNDLVGLLDSLKNEALKVIEVPKFRIPFWPKGLMCISDLGKRGYRVPSEDSNGLLSWKKGKHKISFVVGVDGEIRFEFRGMFKQWRKFPVFSSVQVSDGYRGYYDSPVYQASSDHDSSNISRLGALELFDQFKVEILSLALETIRTSEHKEVAESVKKAFEPFVPFVVADMLLK</sequence>
<dbReference type="AlphaFoldDB" id="A0A0G1KAJ0"/>
<reference evidence="1 2" key="1">
    <citation type="journal article" date="2015" name="Nature">
        <title>rRNA introns, odd ribosomes, and small enigmatic genomes across a large radiation of phyla.</title>
        <authorList>
            <person name="Brown C.T."/>
            <person name="Hug L.A."/>
            <person name="Thomas B.C."/>
            <person name="Sharon I."/>
            <person name="Castelle C.J."/>
            <person name="Singh A."/>
            <person name="Wilkins M.J."/>
            <person name="Williams K.H."/>
            <person name="Banfield J.F."/>
        </authorList>
    </citation>
    <scope>NUCLEOTIDE SEQUENCE [LARGE SCALE GENOMIC DNA]</scope>
</reference>
<name>A0A0G1KAJ0_9BACT</name>
<evidence type="ECO:0000313" key="2">
    <source>
        <dbReference type="Proteomes" id="UP000034032"/>
    </source>
</evidence>
<protein>
    <submittedName>
        <fullName evidence="1">Uncharacterized protein</fullName>
    </submittedName>
</protein>
<comment type="caution">
    <text evidence="1">The sequence shown here is derived from an EMBL/GenBank/DDBJ whole genome shotgun (WGS) entry which is preliminary data.</text>
</comment>
<proteinExistence type="predicted"/>
<gene>
    <name evidence="1" type="ORF">UW79_C0035G0008</name>
</gene>
<evidence type="ECO:0000313" key="1">
    <source>
        <dbReference type="EMBL" id="KKT80771.1"/>
    </source>
</evidence>
<dbReference type="Proteomes" id="UP000034032">
    <property type="component" value="Unassembled WGS sequence"/>
</dbReference>
<organism evidence="1 2">
    <name type="scientific">Candidatus Yanofskybacteria bacterium GW2011_GWA2_44_9</name>
    <dbReference type="NCBI Taxonomy" id="1619025"/>
    <lineage>
        <taxon>Bacteria</taxon>
        <taxon>Candidatus Yanofskyibacteriota</taxon>
    </lineage>
</organism>